<dbReference type="GO" id="GO:0046872">
    <property type="term" value="F:metal ion binding"/>
    <property type="evidence" value="ECO:0007669"/>
    <property type="project" value="UniProtKB-KW"/>
</dbReference>
<dbReference type="Proteomes" id="UP000177006">
    <property type="component" value="Unassembled WGS sequence"/>
</dbReference>
<keyword evidence="3 12" id="KW-0963">Cytoplasm</keyword>
<comment type="similarity">
    <text evidence="12">Belongs to the radical SAM superfamily. RlmN family.</text>
</comment>
<dbReference type="GO" id="GO:0005737">
    <property type="term" value="C:cytoplasm"/>
    <property type="evidence" value="ECO:0007669"/>
    <property type="project" value="UniProtKB-SubCell"/>
</dbReference>
<evidence type="ECO:0000313" key="15">
    <source>
        <dbReference type="Proteomes" id="UP000177006"/>
    </source>
</evidence>
<evidence type="ECO:0000256" key="12">
    <source>
        <dbReference type="HAMAP-Rule" id="MF_01849"/>
    </source>
</evidence>
<evidence type="ECO:0000259" key="13">
    <source>
        <dbReference type="PROSITE" id="PS51918"/>
    </source>
</evidence>
<dbReference type="GO" id="GO:0002935">
    <property type="term" value="F:tRNA (adenine(37)-C2)-methyltransferase activity"/>
    <property type="evidence" value="ECO:0007669"/>
    <property type="project" value="UniProtKB-UniRule"/>
</dbReference>
<keyword evidence="4 12" id="KW-0698">rRNA processing</keyword>
<feature type="binding site" evidence="12">
    <location>
        <position position="110"/>
    </location>
    <ligand>
        <name>[4Fe-4S] cluster</name>
        <dbReference type="ChEBI" id="CHEBI:49883"/>
        <note>4Fe-4S-S-AdoMet</note>
    </ligand>
</feature>
<dbReference type="EMBL" id="MEZK01000007">
    <property type="protein sequence ID" value="OGD63581.1"/>
    <property type="molecule type" value="Genomic_DNA"/>
</dbReference>
<dbReference type="PANTHER" id="PTHR30544">
    <property type="entry name" value="23S RRNA METHYLTRANSFERASE"/>
    <property type="match status" value="1"/>
</dbReference>
<accession>A0A1F5E8A6</accession>
<dbReference type="SFLD" id="SFLDF00275">
    <property type="entry name" value="adenosine_C2_methyltransferase"/>
    <property type="match status" value="1"/>
</dbReference>
<comment type="caution">
    <text evidence="14">The sequence shown here is derived from an EMBL/GenBank/DDBJ whole genome shotgun (WGS) entry which is preliminary data.</text>
</comment>
<evidence type="ECO:0000256" key="4">
    <source>
        <dbReference type="ARBA" id="ARBA00022552"/>
    </source>
</evidence>
<comment type="catalytic activity">
    <reaction evidence="12">
        <text>adenosine(37) in tRNA + 2 reduced [2Fe-2S]-[ferredoxin] + 2 S-adenosyl-L-methionine = 2-methyladenosine(37) in tRNA + 5'-deoxyadenosine + L-methionine + 2 oxidized [2Fe-2S]-[ferredoxin] + S-adenosyl-L-homocysteine</text>
        <dbReference type="Rhea" id="RHEA:43332"/>
        <dbReference type="Rhea" id="RHEA-COMP:10000"/>
        <dbReference type="Rhea" id="RHEA-COMP:10001"/>
        <dbReference type="Rhea" id="RHEA-COMP:10162"/>
        <dbReference type="Rhea" id="RHEA-COMP:10485"/>
        <dbReference type="ChEBI" id="CHEBI:17319"/>
        <dbReference type="ChEBI" id="CHEBI:33737"/>
        <dbReference type="ChEBI" id="CHEBI:33738"/>
        <dbReference type="ChEBI" id="CHEBI:57844"/>
        <dbReference type="ChEBI" id="CHEBI:57856"/>
        <dbReference type="ChEBI" id="CHEBI:59789"/>
        <dbReference type="ChEBI" id="CHEBI:74411"/>
        <dbReference type="ChEBI" id="CHEBI:74497"/>
        <dbReference type="EC" id="2.1.1.192"/>
    </reaction>
</comment>
<keyword evidence="6 12" id="KW-0808">Transferase</keyword>
<feature type="active site" description="S-methylcysteine intermediate" evidence="12">
    <location>
        <position position="330"/>
    </location>
</feature>
<dbReference type="EC" id="2.1.1.192" evidence="12"/>
<dbReference type="PANTHER" id="PTHR30544:SF5">
    <property type="entry name" value="RADICAL SAM CORE DOMAIN-CONTAINING PROTEIN"/>
    <property type="match status" value="1"/>
</dbReference>
<keyword evidence="10 12" id="KW-0411">Iron-sulfur</keyword>
<dbReference type="GO" id="GO:0000049">
    <property type="term" value="F:tRNA binding"/>
    <property type="evidence" value="ECO:0007669"/>
    <property type="project" value="UniProtKB-UniRule"/>
</dbReference>
<dbReference type="InterPro" id="IPR058240">
    <property type="entry name" value="rSAM_sf"/>
</dbReference>
<feature type="binding site" evidence="12">
    <location>
        <begin position="156"/>
        <end position="157"/>
    </location>
    <ligand>
        <name>S-adenosyl-L-methionine</name>
        <dbReference type="ChEBI" id="CHEBI:59789"/>
    </ligand>
</feature>
<keyword evidence="8 12" id="KW-0479">Metal-binding</keyword>
<dbReference type="SMART" id="SM00729">
    <property type="entry name" value="Elp3"/>
    <property type="match status" value="1"/>
</dbReference>
<dbReference type="InterPro" id="IPR013785">
    <property type="entry name" value="Aldolase_TIM"/>
</dbReference>
<evidence type="ECO:0000256" key="6">
    <source>
        <dbReference type="ARBA" id="ARBA00022679"/>
    </source>
</evidence>
<sequence>MPIFMIEEFVKSRNLPQYRLTQFNQAFYRELINTYGQLTTWPKELREELKLQVPFTSLKLITSQTSAKGDTTKVLFQRNDSKKLETVLMWHKDGRNTICVSSMIGCPVGCRFCATGKLGFGGNLTAQEIVDQVLYFARILKKEGQKVTNVVFMGMGEPLLNLEAVLGAIKILTDPEKLGLSQRRITISTSGFIPQFKQLIASGFRGRMAISLHAPNQSLREFLMPVAKKYPLPELMKTIDEYVKLTNKRVSYEYLLIKGLNDQDEQAKELGKLLRHRLHHVNLIPFNPVKGEDFVRPERGEVIRFSQLLERYGVHHTIRVTMGKDISAACGQLAGKNNS</sequence>
<evidence type="ECO:0000313" key="14">
    <source>
        <dbReference type="EMBL" id="OGD63581.1"/>
    </source>
</evidence>
<name>A0A1F5E8A6_9BACT</name>
<comment type="catalytic activity">
    <reaction evidence="12">
        <text>adenosine(2503) in 23S rRNA + 2 reduced [2Fe-2S]-[ferredoxin] + 2 S-adenosyl-L-methionine = 2-methyladenosine(2503) in 23S rRNA + 5'-deoxyadenosine + L-methionine + 2 oxidized [2Fe-2S]-[ferredoxin] + S-adenosyl-L-homocysteine</text>
        <dbReference type="Rhea" id="RHEA:42916"/>
        <dbReference type="Rhea" id="RHEA-COMP:10000"/>
        <dbReference type="Rhea" id="RHEA-COMP:10001"/>
        <dbReference type="Rhea" id="RHEA-COMP:10152"/>
        <dbReference type="Rhea" id="RHEA-COMP:10282"/>
        <dbReference type="ChEBI" id="CHEBI:17319"/>
        <dbReference type="ChEBI" id="CHEBI:33737"/>
        <dbReference type="ChEBI" id="CHEBI:33738"/>
        <dbReference type="ChEBI" id="CHEBI:57844"/>
        <dbReference type="ChEBI" id="CHEBI:57856"/>
        <dbReference type="ChEBI" id="CHEBI:59789"/>
        <dbReference type="ChEBI" id="CHEBI:74411"/>
        <dbReference type="ChEBI" id="CHEBI:74497"/>
        <dbReference type="EC" id="2.1.1.192"/>
    </reaction>
</comment>
<evidence type="ECO:0000256" key="2">
    <source>
        <dbReference type="ARBA" id="ARBA00022485"/>
    </source>
</evidence>
<feature type="domain" description="Radical SAM core" evidence="13">
    <location>
        <begin position="92"/>
        <end position="325"/>
    </location>
</feature>
<dbReference type="AlphaFoldDB" id="A0A1F5E8A6"/>
<dbReference type="STRING" id="1797457.A2160_01770"/>
<feature type="binding site" evidence="12">
    <location>
        <position position="113"/>
    </location>
    <ligand>
        <name>[4Fe-4S] cluster</name>
        <dbReference type="ChEBI" id="CHEBI:49883"/>
        <note>4Fe-4S-S-AdoMet</note>
    </ligand>
</feature>
<dbReference type="InterPro" id="IPR004383">
    <property type="entry name" value="rRNA_lsu_MTrfase_RlmN/Cfr"/>
</dbReference>
<dbReference type="Gene3D" id="3.20.20.70">
    <property type="entry name" value="Aldolase class I"/>
    <property type="match status" value="1"/>
</dbReference>
<dbReference type="FunFam" id="3.20.20.70:FF:000014">
    <property type="entry name" value="Probable dual-specificity RNA methyltransferase RlmN"/>
    <property type="match status" value="1"/>
</dbReference>
<keyword evidence="7 12" id="KW-0949">S-adenosyl-L-methionine</keyword>
<feature type="binding site" evidence="12">
    <location>
        <position position="287"/>
    </location>
    <ligand>
        <name>S-adenosyl-L-methionine</name>
        <dbReference type="ChEBI" id="CHEBI:59789"/>
    </ligand>
</feature>
<dbReference type="PROSITE" id="PS51918">
    <property type="entry name" value="RADICAL_SAM"/>
    <property type="match status" value="1"/>
</dbReference>
<keyword evidence="12" id="KW-0819">tRNA processing</keyword>
<dbReference type="GO" id="GO:0051539">
    <property type="term" value="F:4 iron, 4 sulfur cluster binding"/>
    <property type="evidence" value="ECO:0007669"/>
    <property type="project" value="UniProtKB-UniRule"/>
</dbReference>
<comment type="caution">
    <text evidence="12">Lacks conserved residue(s) required for the propagation of feature annotation.</text>
</comment>
<dbReference type="Gene3D" id="1.10.150.530">
    <property type="match status" value="1"/>
</dbReference>
<protein>
    <recommendedName>
        <fullName evidence="12">Probable dual-specificity RNA methyltransferase RlmN</fullName>
        <ecNumber evidence="12">2.1.1.192</ecNumber>
    </recommendedName>
    <alternativeName>
        <fullName evidence="12">23S rRNA (adenine(2503)-C(2))-methyltransferase</fullName>
    </alternativeName>
    <alternativeName>
        <fullName evidence="12">23S rRNA m2A2503 methyltransferase</fullName>
    </alternativeName>
    <alternativeName>
        <fullName evidence="12">Ribosomal RNA large subunit methyltransferase N</fullName>
    </alternativeName>
    <alternativeName>
        <fullName evidence="12">tRNA (adenine(37)-C(2))-methyltransferase</fullName>
    </alternativeName>
    <alternativeName>
        <fullName evidence="12">tRNA m2A37 methyltransferase</fullName>
    </alternativeName>
</protein>
<evidence type="ECO:0000256" key="9">
    <source>
        <dbReference type="ARBA" id="ARBA00023004"/>
    </source>
</evidence>
<dbReference type="SUPFAM" id="SSF102114">
    <property type="entry name" value="Radical SAM enzymes"/>
    <property type="match status" value="1"/>
</dbReference>
<evidence type="ECO:0000256" key="3">
    <source>
        <dbReference type="ARBA" id="ARBA00022490"/>
    </source>
</evidence>
<dbReference type="InterPro" id="IPR040072">
    <property type="entry name" value="Methyltransferase_A"/>
</dbReference>
<dbReference type="CDD" id="cd01335">
    <property type="entry name" value="Radical_SAM"/>
    <property type="match status" value="1"/>
</dbReference>
<keyword evidence="11 12" id="KW-1015">Disulfide bond</keyword>
<dbReference type="HAMAP" id="MF_01849">
    <property type="entry name" value="RNA_methyltr_RlmN"/>
    <property type="match status" value="1"/>
</dbReference>
<comment type="cofactor">
    <cofactor evidence="12">
        <name>[4Fe-4S] cluster</name>
        <dbReference type="ChEBI" id="CHEBI:49883"/>
    </cofactor>
    <text evidence="12">Binds 1 [4Fe-4S] cluster. The cluster is coordinated with 3 cysteines and an exchangeable S-adenosyl-L-methionine.</text>
</comment>
<dbReference type="GO" id="GO:0070040">
    <property type="term" value="F:rRNA (adenine(2503)-C2-)-methyltransferase activity"/>
    <property type="evidence" value="ECO:0007669"/>
    <property type="project" value="UniProtKB-UniRule"/>
</dbReference>
<dbReference type="GO" id="GO:0019843">
    <property type="term" value="F:rRNA binding"/>
    <property type="evidence" value="ECO:0007669"/>
    <property type="project" value="UniProtKB-UniRule"/>
</dbReference>
<evidence type="ECO:0000256" key="7">
    <source>
        <dbReference type="ARBA" id="ARBA00022691"/>
    </source>
</evidence>
<keyword evidence="5 12" id="KW-0489">Methyltransferase</keyword>
<dbReference type="GO" id="GO:0070475">
    <property type="term" value="P:rRNA base methylation"/>
    <property type="evidence" value="ECO:0007669"/>
    <property type="project" value="UniProtKB-UniRule"/>
</dbReference>
<feature type="binding site" evidence="12">
    <location>
        <position position="106"/>
    </location>
    <ligand>
        <name>[4Fe-4S] cluster</name>
        <dbReference type="ChEBI" id="CHEBI:49883"/>
        <note>4Fe-4S-S-AdoMet</note>
    </ligand>
</feature>
<proteinExistence type="inferred from homology"/>
<organism evidence="14 15">
    <name type="scientific">Candidatus Beckwithbacteria bacterium RBG_13_42_9</name>
    <dbReference type="NCBI Taxonomy" id="1797457"/>
    <lineage>
        <taxon>Bacteria</taxon>
        <taxon>Candidatus Beckwithiibacteriota</taxon>
    </lineage>
</organism>
<evidence type="ECO:0000256" key="11">
    <source>
        <dbReference type="ARBA" id="ARBA00023157"/>
    </source>
</evidence>
<comment type="subcellular location">
    <subcellularLocation>
        <location evidence="1 12">Cytoplasm</location>
    </subcellularLocation>
</comment>
<dbReference type="GO" id="GO:0030488">
    <property type="term" value="P:tRNA methylation"/>
    <property type="evidence" value="ECO:0007669"/>
    <property type="project" value="UniProtKB-UniRule"/>
</dbReference>
<comment type="function">
    <text evidence="12">Specifically methylates position 2 of adenine 2503 in 23S rRNA and position 2 of adenine 37 in tRNAs.</text>
</comment>
<evidence type="ECO:0000256" key="8">
    <source>
        <dbReference type="ARBA" id="ARBA00022723"/>
    </source>
</evidence>
<dbReference type="InterPro" id="IPR006638">
    <property type="entry name" value="Elp3/MiaA/NifB-like_rSAM"/>
</dbReference>
<evidence type="ECO:0000256" key="5">
    <source>
        <dbReference type="ARBA" id="ARBA00022603"/>
    </source>
</evidence>
<dbReference type="PIRSF" id="PIRSF006004">
    <property type="entry name" value="CHP00048"/>
    <property type="match status" value="1"/>
</dbReference>
<gene>
    <name evidence="12" type="primary">rlmN</name>
    <name evidence="14" type="ORF">A2160_01770</name>
</gene>
<dbReference type="SFLD" id="SFLDG01062">
    <property type="entry name" value="methyltransferase_(Class_A)"/>
    <property type="match status" value="1"/>
</dbReference>
<dbReference type="SFLD" id="SFLDS00029">
    <property type="entry name" value="Radical_SAM"/>
    <property type="match status" value="1"/>
</dbReference>
<feature type="binding site" evidence="12">
    <location>
        <position position="188"/>
    </location>
    <ligand>
        <name>S-adenosyl-L-methionine</name>
        <dbReference type="ChEBI" id="CHEBI:59789"/>
    </ligand>
</feature>
<reference evidence="14 15" key="1">
    <citation type="journal article" date="2016" name="Nat. Commun.">
        <title>Thousands of microbial genomes shed light on interconnected biogeochemical processes in an aquifer system.</title>
        <authorList>
            <person name="Anantharaman K."/>
            <person name="Brown C.T."/>
            <person name="Hug L.A."/>
            <person name="Sharon I."/>
            <person name="Castelle C.J."/>
            <person name="Probst A.J."/>
            <person name="Thomas B.C."/>
            <person name="Singh A."/>
            <person name="Wilkins M.J."/>
            <person name="Karaoz U."/>
            <person name="Brodie E.L."/>
            <person name="Williams K.H."/>
            <person name="Hubbard S.S."/>
            <person name="Banfield J.F."/>
        </authorList>
    </citation>
    <scope>NUCLEOTIDE SEQUENCE [LARGE SCALE GENOMIC DNA]</scope>
</reference>
<dbReference type="Pfam" id="PF04055">
    <property type="entry name" value="Radical_SAM"/>
    <property type="match status" value="1"/>
</dbReference>
<dbReference type="NCBIfam" id="TIGR00048">
    <property type="entry name" value="rRNA_mod_RlmN"/>
    <property type="match status" value="1"/>
</dbReference>
<feature type="active site" description="Proton acceptor" evidence="12">
    <location>
        <position position="85"/>
    </location>
</feature>
<dbReference type="InterPro" id="IPR027492">
    <property type="entry name" value="RNA_MTrfase_RlmN"/>
</dbReference>
<keyword evidence="9 12" id="KW-0408">Iron</keyword>
<keyword evidence="2 12" id="KW-0004">4Fe-4S</keyword>
<dbReference type="InterPro" id="IPR007197">
    <property type="entry name" value="rSAM"/>
</dbReference>
<feature type="binding site" evidence="12">
    <location>
        <begin position="211"/>
        <end position="213"/>
    </location>
    <ligand>
        <name>S-adenosyl-L-methionine</name>
        <dbReference type="ChEBI" id="CHEBI:59789"/>
    </ligand>
</feature>
<evidence type="ECO:0000256" key="10">
    <source>
        <dbReference type="ARBA" id="ARBA00023014"/>
    </source>
</evidence>
<evidence type="ECO:0000256" key="1">
    <source>
        <dbReference type="ARBA" id="ARBA00004496"/>
    </source>
</evidence>
<comment type="miscellaneous">
    <text evidence="12">Reaction proceeds by a ping-pong mechanism involving intermediate methylation of a conserved cysteine residue.</text>
</comment>